<gene>
    <name evidence="1" type="ORF">VO63_19395</name>
</gene>
<organism evidence="1 2">
    <name type="scientific">Streptomyces showdoensis</name>
    <dbReference type="NCBI Taxonomy" id="68268"/>
    <lineage>
        <taxon>Bacteria</taxon>
        <taxon>Bacillati</taxon>
        <taxon>Actinomycetota</taxon>
        <taxon>Actinomycetes</taxon>
        <taxon>Kitasatosporales</taxon>
        <taxon>Streptomycetaceae</taxon>
        <taxon>Streptomyces</taxon>
    </lineage>
</organism>
<reference evidence="1 2" key="1">
    <citation type="submission" date="2015-05" db="EMBL/GenBank/DDBJ databases">
        <title>Draft Genome assembly of Streptomyces showdoensis.</title>
        <authorList>
            <person name="Thapa K.K."/>
            <person name="Metsa-Ketela M."/>
        </authorList>
    </citation>
    <scope>NUCLEOTIDE SEQUENCE [LARGE SCALE GENOMIC DNA]</scope>
    <source>
        <strain evidence="1 2">ATCC 15227</strain>
    </source>
</reference>
<sequence>MTERIELELGARPWAPSRAMRMVHELNFYDMPTEGILKKRFRPAYYFFACVDGVATEYNLWVYTRISRAEAQRLKRLRSDDLRRFEARLLVDRKLTVAVANEDQGILHRALVTVSDPLRVEESKIASQAWQTVQEDIKAEAGAIARMAYC</sequence>
<comment type="caution">
    <text evidence="1">The sequence shown here is derived from an EMBL/GenBank/DDBJ whole genome shotgun (WGS) entry which is preliminary data.</text>
</comment>
<dbReference type="AlphaFoldDB" id="A0A2P2GKX1"/>
<evidence type="ECO:0000313" key="1">
    <source>
        <dbReference type="EMBL" id="KKZ72163.1"/>
    </source>
</evidence>
<accession>A0A2P2GKX1</accession>
<dbReference type="Proteomes" id="UP000265325">
    <property type="component" value="Unassembled WGS sequence"/>
</dbReference>
<evidence type="ECO:0000313" key="2">
    <source>
        <dbReference type="Proteomes" id="UP000265325"/>
    </source>
</evidence>
<dbReference type="EMBL" id="LAQS01000029">
    <property type="protein sequence ID" value="KKZ72163.1"/>
    <property type="molecule type" value="Genomic_DNA"/>
</dbReference>
<protein>
    <submittedName>
        <fullName evidence="1">Uncharacterized protein</fullName>
    </submittedName>
</protein>
<dbReference type="OrthoDB" id="3535650at2"/>
<dbReference type="RefSeq" id="WP_046909118.1">
    <property type="nucleotide sequence ID" value="NZ_BAAAXG010000026.1"/>
</dbReference>
<name>A0A2P2GKX1_STREW</name>
<proteinExistence type="predicted"/>
<keyword evidence="2" id="KW-1185">Reference proteome</keyword>